<keyword evidence="1" id="KW-0472">Membrane</keyword>
<feature type="transmembrane region" description="Helical" evidence="1">
    <location>
        <begin position="52"/>
        <end position="72"/>
    </location>
</feature>
<dbReference type="Pfam" id="PF06580">
    <property type="entry name" value="His_kinase"/>
    <property type="match status" value="1"/>
</dbReference>
<feature type="transmembrane region" description="Helical" evidence="1">
    <location>
        <begin position="84"/>
        <end position="107"/>
    </location>
</feature>
<keyword evidence="1" id="KW-1133">Transmembrane helix</keyword>
<organism evidence="3">
    <name type="scientific">hydrothermal vent metagenome</name>
    <dbReference type="NCBI Taxonomy" id="652676"/>
    <lineage>
        <taxon>unclassified sequences</taxon>
        <taxon>metagenomes</taxon>
        <taxon>ecological metagenomes</taxon>
    </lineage>
</organism>
<dbReference type="AlphaFoldDB" id="A0A3B0ZMS7"/>
<dbReference type="PANTHER" id="PTHR34220">
    <property type="entry name" value="SENSOR HISTIDINE KINASE YPDA"/>
    <property type="match status" value="1"/>
</dbReference>
<keyword evidence="1" id="KW-0812">Transmembrane</keyword>
<dbReference type="PANTHER" id="PTHR34220:SF7">
    <property type="entry name" value="SENSOR HISTIDINE KINASE YPDA"/>
    <property type="match status" value="1"/>
</dbReference>
<dbReference type="GO" id="GO:0016020">
    <property type="term" value="C:membrane"/>
    <property type="evidence" value="ECO:0007669"/>
    <property type="project" value="InterPro"/>
</dbReference>
<protein>
    <recommendedName>
        <fullName evidence="2">Signal transduction histidine kinase internal region domain-containing protein</fullName>
    </recommendedName>
</protein>
<evidence type="ECO:0000256" key="1">
    <source>
        <dbReference type="SAM" id="Phobius"/>
    </source>
</evidence>
<name>A0A3B0ZMS7_9ZZZZ</name>
<evidence type="ECO:0000313" key="3">
    <source>
        <dbReference type="EMBL" id="VAW94738.1"/>
    </source>
</evidence>
<evidence type="ECO:0000259" key="2">
    <source>
        <dbReference type="Pfam" id="PF06580"/>
    </source>
</evidence>
<accession>A0A3B0ZMS7</accession>
<gene>
    <name evidence="3" type="ORF">MNBD_GAMMA22-1626</name>
</gene>
<sequence>MQSQLDKNDIFLPNFCAIRTIFIVVMVSQLFAFILVLLPIEPVSQNIWNNLSLVSLFVQWTGLSSCAIICIMRPKLIRLSHLKASLIVYVLLLIMLAFISEGAYWLVYPFTLLDFPNWHMTFILRNLTVGAIIFALVLRYFYVQHQWALKIKTESHARLEALQSRIRPHFLFNSLNTIASLTRIDPLRAETATEDLAELFRATLKDAHTRIAISTEFDLCHRYLSIEKLRMDERLEVLWTVDDIPADALIPPLTIQPIIENAIYHGVENNIERSIIKIFGSIASKKIKITISNPISIKANTKTKHKGNHMAMENIQQRLAVYYGSNQSVTIEEDSNNKQYLVHIQFPYKNTEEPS</sequence>
<dbReference type="EMBL" id="UOFS01000019">
    <property type="protein sequence ID" value="VAW94738.1"/>
    <property type="molecule type" value="Genomic_DNA"/>
</dbReference>
<dbReference type="InterPro" id="IPR036890">
    <property type="entry name" value="HATPase_C_sf"/>
</dbReference>
<dbReference type="Gene3D" id="3.30.565.10">
    <property type="entry name" value="Histidine kinase-like ATPase, C-terminal domain"/>
    <property type="match status" value="1"/>
</dbReference>
<feature type="transmembrane region" description="Helical" evidence="1">
    <location>
        <begin position="122"/>
        <end position="142"/>
    </location>
</feature>
<feature type="transmembrane region" description="Helical" evidence="1">
    <location>
        <begin position="21"/>
        <end position="40"/>
    </location>
</feature>
<dbReference type="InterPro" id="IPR010559">
    <property type="entry name" value="Sig_transdc_His_kin_internal"/>
</dbReference>
<reference evidence="3" key="1">
    <citation type="submission" date="2018-06" db="EMBL/GenBank/DDBJ databases">
        <authorList>
            <person name="Zhirakovskaya E."/>
        </authorList>
    </citation>
    <scope>NUCLEOTIDE SEQUENCE</scope>
</reference>
<feature type="domain" description="Signal transduction histidine kinase internal region" evidence="2">
    <location>
        <begin position="157"/>
        <end position="235"/>
    </location>
</feature>
<dbReference type="InterPro" id="IPR050640">
    <property type="entry name" value="Bact_2-comp_sensor_kinase"/>
</dbReference>
<proteinExistence type="predicted"/>
<dbReference type="GO" id="GO:0000155">
    <property type="term" value="F:phosphorelay sensor kinase activity"/>
    <property type="evidence" value="ECO:0007669"/>
    <property type="project" value="InterPro"/>
</dbReference>